<dbReference type="SUPFAM" id="SSF141673">
    <property type="entry name" value="MOSC N-terminal domain-like"/>
    <property type="match status" value="1"/>
</dbReference>
<dbReference type="Proteomes" id="UP000182367">
    <property type="component" value="Unassembled WGS sequence"/>
</dbReference>
<organism evidence="3 5">
    <name type="scientific">Flavobacterium glycines</name>
    <dbReference type="NCBI Taxonomy" id="551990"/>
    <lineage>
        <taxon>Bacteria</taxon>
        <taxon>Pseudomonadati</taxon>
        <taxon>Bacteroidota</taxon>
        <taxon>Flavobacteriia</taxon>
        <taxon>Flavobacteriales</taxon>
        <taxon>Flavobacteriaceae</taxon>
        <taxon>Flavobacterium</taxon>
    </lineage>
</organism>
<dbReference type="InterPro" id="IPR005302">
    <property type="entry name" value="MoCF_Sase_C"/>
</dbReference>
<dbReference type="GO" id="GO:0003824">
    <property type="term" value="F:catalytic activity"/>
    <property type="evidence" value="ECO:0007669"/>
    <property type="project" value="InterPro"/>
</dbReference>
<evidence type="ECO:0000313" key="4">
    <source>
        <dbReference type="EMBL" id="SDI90281.1"/>
    </source>
</evidence>
<dbReference type="EMBL" id="BJVF01000001">
    <property type="protein sequence ID" value="GEL09874.1"/>
    <property type="molecule type" value="Genomic_DNA"/>
</dbReference>
<dbReference type="SUPFAM" id="SSF50800">
    <property type="entry name" value="PK beta-barrel domain-like"/>
    <property type="match status" value="1"/>
</dbReference>
<evidence type="ECO:0000313" key="2">
    <source>
        <dbReference type="EMBL" id="GEL09874.1"/>
    </source>
</evidence>
<dbReference type="PANTHER" id="PTHR14237:SF19">
    <property type="entry name" value="MITOCHONDRIAL AMIDOXIME REDUCING COMPONENT 1"/>
    <property type="match status" value="1"/>
</dbReference>
<accession>A0A1B9DRT9</accession>
<dbReference type="PROSITE" id="PS51340">
    <property type="entry name" value="MOSC"/>
    <property type="match status" value="1"/>
</dbReference>
<dbReference type="Proteomes" id="UP000321579">
    <property type="component" value="Unassembled WGS sequence"/>
</dbReference>
<evidence type="ECO:0000313" key="7">
    <source>
        <dbReference type="Proteomes" id="UP000321579"/>
    </source>
</evidence>
<dbReference type="PANTHER" id="PTHR14237">
    <property type="entry name" value="MOLYBDOPTERIN COFACTOR SULFURASE MOSC"/>
    <property type="match status" value="1"/>
</dbReference>
<dbReference type="Proteomes" id="UP000093226">
    <property type="component" value="Unassembled WGS sequence"/>
</dbReference>
<proteinExistence type="predicted"/>
<name>A0A1B9DRT9_9FLAO</name>
<dbReference type="EMBL" id="LVEO01000013">
    <property type="protein sequence ID" value="OCB72398.1"/>
    <property type="molecule type" value="Genomic_DNA"/>
</dbReference>
<reference evidence="2 7" key="4">
    <citation type="submission" date="2019-07" db="EMBL/GenBank/DDBJ databases">
        <title>Whole genome shotgun sequence of Flavobacterium glycines NBRC 105008.</title>
        <authorList>
            <person name="Hosoyama A."/>
            <person name="Uohara A."/>
            <person name="Ohji S."/>
            <person name="Ichikawa N."/>
        </authorList>
    </citation>
    <scope>NUCLEOTIDE SEQUENCE [LARGE SCALE GENOMIC DNA]</scope>
    <source>
        <strain evidence="2 7">NBRC 105008</strain>
    </source>
</reference>
<evidence type="ECO:0000259" key="1">
    <source>
        <dbReference type="PROSITE" id="PS51340"/>
    </source>
</evidence>
<dbReference type="GO" id="GO:0030170">
    <property type="term" value="F:pyridoxal phosphate binding"/>
    <property type="evidence" value="ECO:0007669"/>
    <property type="project" value="InterPro"/>
</dbReference>
<dbReference type="InterPro" id="IPR011037">
    <property type="entry name" value="Pyrv_Knase-like_insert_dom_sf"/>
</dbReference>
<reference evidence="4 6" key="3">
    <citation type="submission" date="2016-10" db="EMBL/GenBank/DDBJ databases">
        <authorList>
            <person name="Varghese N."/>
            <person name="Submissions S."/>
        </authorList>
    </citation>
    <scope>NUCLEOTIDE SEQUENCE [LARGE SCALE GENOMIC DNA]</scope>
    <source>
        <strain evidence="4 6">Gm-149</strain>
    </source>
</reference>
<reference evidence="5" key="1">
    <citation type="submission" date="2016-03" db="EMBL/GenBank/DDBJ databases">
        <title>Draft genome sequence of Paenibacillus glacialis DSM 22343.</title>
        <authorList>
            <person name="Shin S.-K."/>
            <person name="Yi H."/>
        </authorList>
    </citation>
    <scope>NUCLEOTIDE SEQUENCE [LARGE SCALE GENOMIC DNA]</scope>
    <source>
        <strain evidence="5">NBRC 105008</strain>
    </source>
</reference>
<dbReference type="InterPro" id="IPR005303">
    <property type="entry name" value="MOCOS_middle"/>
</dbReference>
<gene>
    <name evidence="3" type="ORF">FBGL_07030</name>
    <name evidence="2" type="ORF">FGL01_06130</name>
    <name evidence="4" type="ORF">SAMN05192550_1109</name>
</gene>
<dbReference type="STRING" id="551990.SAMN05192550_1109"/>
<evidence type="ECO:0000313" key="3">
    <source>
        <dbReference type="EMBL" id="OCB72398.1"/>
    </source>
</evidence>
<dbReference type="OrthoDB" id="581532at2"/>
<dbReference type="Pfam" id="PF03476">
    <property type="entry name" value="MOSC_N"/>
    <property type="match status" value="1"/>
</dbReference>
<dbReference type="AlphaFoldDB" id="A0A1B9DRT9"/>
<dbReference type="RefSeq" id="WP_066326933.1">
    <property type="nucleotide sequence ID" value="NZ_BJVF01000001.1"/>
</dbReference>
<comment type="caution">
    <text evidence="3">The sequence shown here is derived from an EMBL/GenBank/DDBJ whole genome shotgun (WGS) entry which is preliminary data.</text>
</comment>
<dbReference type="Pfam" id="PF03473">
    <property type="entry name" value="MOSC"/>
    <property type="match status" value="1"/>
</dbReference>
<sequence>MMQLSEIWIYPIKSLGGISLKQSKVTRRGLENDRRWMLVDEENNFVTQRKYPELALFQPQLEGDFLKIVHKGLENEALKISLLANGNQKKIMSAVTVWEDVVEAEEVSAEANIWFSERLGFEVRLVYMPEESLRKVDPDYAVSADNITSFSDGFPFLLIGQASLDDLNSRLQAPVSIRRFRPNFVFTGAEAYEEEKWREFTIGSLTFYGVKPCGRCIMTTVNPELGVFAGKEPLYTLSKYRKVGNKVLFGQNVIAQQEGNIVVGDVVEVSKKKL</sequence>
<dbReference type="EMBL" id="FNEO01000001">
    <property type="protein sequence ID" value="SDI90281.1"/>
    <property type="molecule type" value="Genomic_DNA"/>
</dbReference>
<protein>
    <submittedName>
        <fullName evidence="2">MOSC domain-containing protein</fullName>
    </submittedName>
    <submittedName>
        <fullName evidence="3">Oxidoreductase</fullName>
    </submittedName>
</protein>
<feature type="domain" description="MOSC" evidence="1">
    <location>
        <begin position="107"/>
        <end position="270"/>
    </location>
</feature>
<dbReference type="GO" id="GO:0030151">
    <property type="term" value="F:molybdenum ion binding"/>
    <property type="evidence" value="ECO:0007669"/>
    <property type="project" value="InterPro"/>
</dbReference>
<keyword evidence="6" id="KW-1185">Reference proteome</keyword>
<evidence type="ECO:0000313" key="5">
    <source>
        <dbReference type="Proteomes" id="UP000093226"/>
    </source>
</evidence>
<evidence type="ECO:0000313" key="6">
    <source>
        <dbReference type="Proteomes" id="UP000182367"/>
    </source>
</evidence>
<reference evidence="3" key="2">
    <citation type="submission" date="2016-03" db="EMBL/GenBank/DDBJ databases">
        <authorList>
            <person name="Ploux O."/>
        </authorList>
    </citation>
    <scope>NUCLEOTIDE SEQUENCE</scope>
    <source>
        <strain evidence="3">NBRC 105008</strain>
    </source>
</reference>